<name>A0A2B4SAT5_STYPI</name>
<evidence type="ECO:0000256" key="1">
    <source>
        <dbReference type="ARBA" id="ARBA00004414"/>
    </source>
</evidence>
<dbReference type="SMART" id="SM00714">
    <property type="entry name" value="LITAF"/>
    <property type="match status" value="1"/>
</dbReference>
<keyword evidence="5" id="KW-0479">Metal-binding</keyword>
<feature type="domain" description="LITAF" evidence="9">
    <location>
        <begin position="63"/>
        <end position="147"/>
    </location>
</feature>
<dbReference type="InterPro" id="IPR006629">
    <property type="entry name" value="LITAF"/>
</dbReference>
<evidence type="ECO:0000256" key="2">
    <source>
        <dbReference type="ARBA" id="ARBA00004481"/>
    </source>
</evidence>
<dbReference type="GO" id="GO:0005765">
    <property type="term" value="C:lysosomal membrane"/>
    <property type="evidence" value="ECO:0007669"/>
    <property type="project" value="UniProtKB-SubCell"/>
</dbReference>
<feature type="compositionally biased region" description="Pro residues" evidence="8">
    <location>
        <begin position="7"/>
        <end position="41"/>
    </location>
</feature>
<accession>A0A2B4SAT5</accession>
<feature type="region of interest" description="Disordered" evidence="8">
    <location>
        <begin position="1"/>
        <end position="54"/>
    </location>
</feature>
<comment type="caution">
    <text evidence="10">The sequence shown here is derived from an EMBL/GenBank/DDBJ whole genome shotgun (WGS) entry which is preliminary data.</text>
</comment>
<organism evidence="10 11">
    <name type="scientific">Stylophora pistillata</name>
    <name type="common">Smooth cauliflower coral</name>
    <dbReference type="NCBI Taxonomy" id="50429"/>
    <lineage>
        <taxon>Eukaryota</taxon>
        <taxon>Metazoa</taxon>
        <taxon>Cnidaria</taxon>
        <taxon>Anthozoa</taxon>
        <taxon>Hexacorallia</taxon>
        <taxon>Scleractinia</taxon>
        <taxon>Astrocoeniina</taxon>
        <taxon>Pocilloporidae</taxon>
        <taxon>Stylophora</taxon>
    </lineage>
</organism>
<keyword evidence="7" id="KW-0472">Membrane</keyword>
<dbReference type="GO" id="GO:0031902">
    <property type="term" value="C:late endosome membrane"/>
    <property type="evidence" value="ECO:0007669"/>
    <property type="project" value="UniProtKB-SubCell"/>
</dbReference>
<dbReference type="InterPro" id="IPR037519">
    <property type="entry name" value="LITAF_fam"/>
</dbReference>
<evidence type="ECO:0000256" key="6">
    <source>
        <dbReference type="ARBA" id="ARBA00022833"/>
    </source>
</evidence>
<dbReference type="EMBL" id="LSMT01000148">
    <property type="protein sequence ID" value="PFX25565.1"/>
    <property type="molecule type" value="Genomic_DNA"/>
</dbReference>
<protein>
    <submittedName>
        <fullName evidence="10">Lipopolysaccharide-induced tumor necrosis factor-alpha factor-like</fullName>
    </submittedName>
</protein>
<keyword evidence="11" id="KW-1185">Reference proteome</keyword>
<evidence type="ECO:0000256" key="8">
    <source>
        <dbReference type="SAM" id="MobiDB-lite"/>
    </source>
</evidence>
<dbReference type="PROSITE" id="PS51837">
    <property type="entry name" value="LITAF"/>
    <property type="match status" value="1"/>
</dbReference>
<dbReference type="GO" id="GO:0008270">
    <property type="term" value="F:zinc ion binding"/>
    <property type="evidence" value="ECO:0007669"/>
    <property type="project" value="TreeGrafter"/>
</dbReference>
<evidence type="ECO:0000256" key="3">
    <source>
        <dbReference type="ARBA" id="ARBA00004630"/>
    </source>
</evidence>
<comment type="subcellular location">
    <subcellularLocation>
        <location evidence="2">Endosome membrane</location>
        <topology evidence="2">Peripheral membrane protein</topology>
    </subcellularLocation>
    <subcellularLocation>
        <location evidence="1">Late endosome membrane</location>
    </subcellularLocation>
    <subcellularLocation>
        <location evidence="3">Lysosome membrane</location>
        <topology evidence="3">Peripheral membrane protein</topology>
        <orientation evidence="3">Cytoplasmic side</orientation>
    </subcellularLocation>
</comment>
<evidence type="ECO:0000256" key="7">
    <source>
        <dbReference type="ARBA" id="ARBA00023136"/>
    </source>
</evidence>
<evidence type="ECO:0000313" key="10">
    <source>
        <dbReference type="EMBL" id="PFX25565.1"/>
    </source>
</evidence>
<proteinExistence type="inferred from homology"/>
<dbReference type="Proteomes" id="UP000225706">
    <property type="component" value="Unassembled WGS sequence"/>
</dbReference>
<dbReference type="OrthoDB" id="5599753at2759"/>
<evidence type="ECO:0000256" key="4">
    <source>
        <dbReference type="ARBA" id="ARBA00005975"/>
    </source>
</evidence>
<dbReference type="Pfam" id="PF10601">
    <property type="entry name" value="zf-LITAF-like"/>
    <property type="match status" value="1"/>
</dbReference>
<comment type="similarity">
    <text evidence="4">Belongs to the CDIP1/LITAF family.</text>
</comment>
<sequence length="148" mass="15164">MADGKPSPYPQQQPPPGAQYPPPAYGGPTQPAYPPPAPPGYPGSVAQPGGYPGTATTTTIIQQPTAVAISTIGFGESPVAMSCPNCKMSIVTATSYVTGTLTWLACLGLCVVGCDLGCCLIPFCCDPMKDVVHLCPSCGAQVGVFRRM</sequence>
<gene>
    <name evidence="10" type="primary">LITAF</name>
    <name evidence="10" type="ORF">AWC38_SpisGene9802</name>
</gene>
<evidence type="ECO:0000259" key="9">
    <source>
        <dbReference type="PROSITE" id="PS51837"/>
    </source>
</evidence>
<dbReference type="PANTHER" id="PTHR23292">
    <property type="entry name" value="LIPOPOLYSACCHARIDE-INDUCED TUMOR NECROSIS FACTOR-ALPHA FACTOR"/>
    <property type="match status" value="1"/>
</dbReference>
<keyword evidence="6" id="KW-0862">Zinc</keyword>
<dbReference type="PANTHER" id="PTHR23292:SF6">
    <property type="entry name" value="FI16602P1-RELATED"/>
    <property type="match status" value="1"/>
</dbReference>
<reference evidence="11" key="1">
    <citation type="journal article" date="2017" name="bioRxiv">
        <title>Comparative analysis of the genomes of Stylophora pistillata and Acropora digitifera provides evidence for extensive differences between species of corals.</title>
        <authorList>
            <person name="Voolstra C.R."/>
            <person name="Li Y."/>
            <person name="Liew Y.J."/>
            <person name="Baumgarten S."/>
            <person name="Zoccola D."/>
            <person name="Flot J.-F."/>
            <person name="Tambutte S."/>
            <person name="Allemand D."/>
            <person name="Aranda M."/>
        </authorList>
    </citation>
    <scope>NUCLEOTIDE SEQUENCE [LARGE SCALE GENOMIC DNA]</scope>
</reference>
<evidence type="ECO:0000256" key="5">
    <source>
        <dbReference type="ARBA" id="ARBA00022723"/>
    </source>
</evidence>
<dbReference type="AlphaFoldDB" id="A0A2B4SAT5"/>
<evidence type="ECO:0000313" key="11">
    <source>
        <dbReference type="Proteomes" id="UP000225706"/>
    </source>
</evidence>